<dbReference type="InterPro" id="IPR002018">
    <property type="entry name" value="CarbesteraseB"/>
</dbReference>
<evidence type="ECO:0000313" key="5">
    <source>
        <dbReference type="EMBL" id="NYG99874.1"/>
    </source>
</evidence>
<dbReference type="InterPro" id="IPR019819">
    <property type="entry name" value="Carboxylesterase_B_CS"/>
</dbReference>
<dbReference type="GO" id="GO:0016787">
    <property type="term" value="F:hydrolase activity"/>
    <property type="evidence" value="ECO:0007669"/>
    <property type="project" value="UniProtKB-KW"/>
</dbReference>
<dbReference type="Gene3D" id="3.40.50.1820">
    <property type="entry name" value="alpha/beta hydrolase"/>
    <property type="match status" value="1"/>
</dbReference>
<dbReference type="AlphaFoldDB" id="A0A852YEZ6"/>
<reference evidence="5 6" key="1">
    <citation type="submission" date="2020-07" db="EMBL/GenBank/DDBJ databases">
        <title>Sequencing the genomes of 1000 actinobacteria strains.</title>
        <authorList>
            <person name="Klenk H.-P."/>
        </authorList>
    </citation>
    <scope>NUCLEOTIDE SEQUENCE [LARGE SCALE GENOMIC DNA]</scope>
    <source>
        <strain evidence="5 6">DSM 23141</strain>
    </source>
</reference>
<dbReference type="SUPFAM" id="SSF53474">
    <property type="entry name" value="alpha/beta-Hydrolases"/>
    <property type="match status" value="1"/>
</dbReference>
<gene>
    <name evidence="5" type="ORF">BJ979_002500</name>
</gene>
<dbReference type="EMBL" id="JACBZY010000001">
    <property type="protein sequence ID" value="NYG99874.1"/>
    <property type="molecule type" value="Genomic_DNA"/>
</dbReference>
<sequence>MTGTAGDVQLEGTLTVSTTAGVVEGVVRRGLRMWRGIPYAAAPIGPRRLRAPEPPAPWSGVRPAVEFGPIAPQDPRGPVAIPTLPSDQDEDCLTLNVIAPRPTTAKLRPVMVFVHGGAFSVGSSREMPEQGEGLVHDGGVVFVNLNYRLAGLGWLDFSRYGTPDRPIDSNLGLRDVVAALEWIRDNIAAFGGDPDNVTLFGESAGAGVVTTLMTAPAARGLFAKAIAESSPVEAVYSRELQSEWAADFLRILRAVIEEKHPGVTEGRSEVEVIDHAAATAWVLASQRFAEGAIDRTPGTVAWVGVLDGEFLPQRPTTAFAEGSAMPIPLIIGTNDREGSLFRGRLDILATTPDRIRAILSGTDADAVTALTATYPGLPKQRHAMDLAGDHAFWYPSVAAASGHSRYAPTYMYRFDLAPRLARLLGLDATHGIELFAVFDKARSALGRVMGSLGGYRDFERAGRRVRTNWLHFAYSGEVDPGWPRYDEQGRLTLIIDVDDRIESDPRGDRRRAWERFIPHV</sequence>
<dbReference type="InterPro" id="IPR050309">
    <property type="entry name" value="Type-B_Carboxylest/Lipase"/>
</dbReference>
<comment type="caution">
    <text evidence="5">The sequence shown here is derived from an EMBL/GenBank/DDBJ whole genome shotgun (WGS) entry which is preliminary data.</text>
</comment>
<evidence type="ECO:0000256" key="3">
    <source>
        <dbReference type="RuleBase" id="RU361235"/>
    </source>
</evidence>
<feature type="domain" description="Carboxylesterase type B" evidence="4">
    <location>
        <begin position="15"/>
        <end position="503"/>
    </location>
</feature>
<dbReference type="EC" id="3.1.1.-" evidence="3"/>
<protein>
    <recommendedName>
        <fullName evidence="3">Carboxylic ester hydrolase</fullName>
        <ecNumber evidence="3">3.1.1.-</ecNumber>
    </recommendedName>
</protein>
<keyword evidence="2 3" id="KW-0378">Hydrolase</keyword>
<comment type="similarity">
    <text evidence="1 3">Belongs to the type-B carboxylesterase/lipase family.</text>
</comment>
<dbReference type="InterPro" id="IPR029058">
    <property type="entry name" value="AB_hydrolase_fold"/>
</dbReference>
<name>A0A852YEZ6_9MICO</name>
<dbReference type="InterPro" id="IPR019826">
    <property type="entry name" value="Carboxylesterase_B_AS"/>
</dbReference>
<evidence type="ECO:0000256" key="1">
    <source>
        <dbReference type="ARBA" id="ARBA00005964"/>
    </source>
</evidence>
<evidence type="ECO:0000259" key="4">
    <source>
        <dbReference type="Pfam" id="PF00135"/>
    </source>
</evidence>
<dbReference type="Pfam" id="PF00135">
    <property type="entry name" value="COesterase"/>
    <property type="match status" value="1"/>
</dbReference>
<proteinExistence type="inferred from homology"/>
<dbReference type="PROSITE" id="PS00122">
    <property type="entry name" value="CARBOXYLESTERASE_B_1"/>
    <property type="match status" value="1"/>
</dbReference>
<dbReference type="RefSeq" id="WP_218853490.1">
    <property type="nucleotide sequence ID" value="NZ_JACBZY010000001.1"/>
</dbReference>
<organism evidence="5 6">
    <name type="scientific">Schumannella luteola</name>
    <dbReference type="NCBI Taxonomy" id="472059"/>
    <lineage>
        <taxon>Bacteria</taxon>
        <taxon>Bacillati</taxon>
        <taxon>Actinomycetota</taxon>
        <taxon>Actinomycetes</taxon>
        <taxon>Micrococcales</taxon>
        <taxon>Microbacteriaceae</taxon>
        <taxon>Schumannella</taxon>
    </lineage>
</organism>
<evidence type="ECO:0000256" key="2">
    <source>
        <dbReference type="ARBA" id="ARBA00022801"/>
    </source>
</evidence>
<evidence type="ECO:0000313" key="6">
    <source>
        <dbReference type="Proteomes" id="UP000553888"/>
    </source>
</evidence>
<keyword evidence="6" id="KW-1185">Reference proteome</keyword>
<dbReference type="Proteomes" id="UP000553888">
    <property type="component" value="Unassembled WGS sequence"/>
</dbReference>
<accession>A0A852YEZ6</accession>
<dbReference type="PANTHER" id="PTHR11559">
    <property type="entry name" value="CARBOXYLESTERASE"/>
    <property type="match status" value="1"/>
</dbReference>
<dbReference type="PROSITE" id="PS00941">
    <property type="entry name" value="CARBOXYLESTERASE_B_2"/>
    <property type="match status" value="1"/>
</dbReference>